<dbReference type="GO" id="GO:0005634">
    <property type="term" value="C:nucleus"/>
    <property type="evidence" value="ECO:0007669"/>
    <property type="project" value="TreeGrafter"/>
</dbReference>
<feature type="region of interest" description="Disordered" evidence="1">
    <location>
        <begin position="1"/>
        <end position="21"/>
    </location>
</feature>
<dbReference type="GO" id="GO:0006950">
    <property type="term" value="P:response to stress"/>
    <property type="evidence" value="ECO:0007669"/>
    <property type="project" value="UniProtKB-ARBA"/>
</dbReference>
<gene>
    <name evidence="3" type="ORF">BDQ12DRAFT_413801</name>
</gene>
<protein>
    <submittedName>
        <fullName evidence="3">SprT-like family-domain-containing protein</fullName>
    </submittedName>
</protein>
<dbReference type="STRING" id="68775.A0A5C3MIA8"/>
<dbReference type="EMBL" id="ML213595">
    <property type="protein sequence ID" value="TFK40911.1"/>
    <property type="molecule type" value="Genomic_DNA"/>
</dbReference>
<dbReference type="AlphaFoldDB" id="A0A5C3MIA8"/>
<reference evidence="3 4" key="1">
    <citation type="journal article" date="2019" name="Nat. Ecol. Evol.">
        <title>Megaphylogeny resolves global patterns of mushroom evolution.</title>
        <authorList>
            <person name="Varga T."/>
            <person name="Krizsan K."/>
            <person name="Foldi C."/>
            <person name="Dima B."/>
            <person name="Sanchez-Garcia M."/>
            <person name="Sanchez-Ramirez S."/>
            <person name="Szollosi G.J."/>
            <person name="Szarkandi J.G."/>
            <person name="Papp V."/>
            <person name="Albert L."/>
            <person name="Andreopoulos W."/>
            <person name="Angelini C."/>
            <person name="Antonin V."/>
            <person name="Barry K.W."/>
            <person name="Bougher N.L."/>
            <person name="Buchanan P."/>
            <person name="Buyck B."/>
            <person name="Bense V."/>
            <person name="Catcheside P."/>
            <person name="Chovatia M."/>
            <person name="Cooper J."/>
            <person name="Damon W."/>
            <person name="Desjardin D."/>
            <person name="Finy P."/>
            <person name="Geml J."/>
            <person name="Haridas S."/>
            <person name="Hughes K."/>
            <person name="Justo A."/>
            <person name="Karasinski D."/>
            <person name="Kautmanova I."/>
            <person name="Kiss B."/>
            <person name="Kocsube S."/>
            <person name="Kotiranta H."/>
            <person name="LaButti K.M."/>
            <person name="Lechner B.E."/>
            <person name="Liimatainen K."/>
            <person name="Lipzen A."/>
            <person name="Lukacs Z."/>
            <person name="Mihaltcheva S."/>
            <person name="Morgado L.N."/>
            <person name="Niskanen T."/>
            <person name="Noordeloos M.E."/>
            <person name="Ohm R.A."/>
            <person name="Ortiz-Santana B."/>
            <person name="Ovrebo C."/>
            <person name="Racz N."/>
            <person name="Riley R."/>
            <person name="Savchenko A."/>
            <person name="Shiryaev A."/>
            <person name="Soop K."/>
            <person name="Spirin V."/>
            <person name="Szebenyi C."/>
            <person name="Tomsovsky M."/>
            <person name="Tulloss R.E."/>
            <person name="Uehling J."/>
            <person name="Grigoriev I.V."/>
            <person name="Vagvolgyi C."/>
            <person name="Papp T."/>
            <person name="Martin F.M."/>
            <person name="Miettinen O."/>
            <person name="Hibbett D.S."/>
            <person name="Nagy L.G."/>
        </authorList>
    </citation>
    <scope>NUCLEOTIDE SEQUENCE [LARGE SCALE GENOMIC DNA]</scope>
    <source>
        <strain evidence="3 4">CBS 166.37</strain>
    </source>
</reference>
<sequence length="323" mass="36318">MTSIPSPMNVRAEDSNDDSILTLGARRPLYVDGSPVASKSRRKKSKLHTTITEEVISTPAQPRFLDDVCNNGSPAQKIPSKKQTPRQINKAHITEEQFRLEAYAQQIFTELNKSVFEDKLPKSTILNWNKRLLSTAGRAKWHRSKEGVQTTEIELAAKILDCEERIRNTLSHEMCHLATWIIDADPKETHGKLWKTWTAKVMLKRPEITISTRHDYDISYPYQWKCELCSKVYGRFSKSIRPDECVCGSCKEGKLVPLFATRQRAPKTPKTSKMAAIKANDSPCSITPVPKVTAPGLKFCTLSESDSDIEILVNAMGSTAIVD</sequence>
<evidence type="ECO:0000259" key="2">
    <source>
        <dbReference type="SMART" id="SM00731"/>
    </source>
</evidence>
<feature type="domain" description="SprT-like" evidence="2">
    <location>
        <begin position="101"/>
        <end position="258"/>
    </location>
</feature>
<dbReference type="Pfam" id="PF10263">
    <property type="entry name" value="SprT-like"/>
    <property type="match status" value="1"/>
</dbReference>
<proteinExistence type="predicted"/>
<dbReference type="Proteomes" id="UP000308652">
    <property type="component" value="Unassembled WGS sequence"/>
</dbReference>
<evidence type="ECO:0000313" key="4">
    <source>
        <dbReference type="Proteomes" id="UP000308652"/>
    </source>
</evidence>
<name>A0A5C3MIA8_9AGAR</name>
<dbReference type="PANTHER" id="PTHR23099:SF0">
    <property type="entry name" value="GERM CELL NUCLEAR ACIDIC PROTEIN"/>
    <property type="match status" value="1"/>
</dbReference>
<accession>A0A5C3MIA8</accession>
<dbReference type="InterPro" id="IPR006640">
    <property type="entry name" value="SprT-like_domain"/>
</dbReference>
<dbReference type="PANTHER" id="PTHR23099">
    <property type="entry name" value="TRANSCRIPTIONAL REGULATOR"/>
    <property type="match status" value="1"/>
</dbReference>
<dbReference type="OrthoDB" id="20772at2759"/>
<keyword evidence="4" id="KW-1185">Reference proteome</keyword>
<organism evidence="3 4">
    <name type="scientific">Crucibulum laeve</name>
    <dbReference type="NCBI Taxonomy" id="68775"/>
    <lineage>
        <taxon>Eukaryota</taxon>
        <taxon>Fungi</taxon>
        <taxon>Dikarya</taxon>
        <taxon>Basidiomycota</taxon>
        <taxon>Agaricomycotina</taxon>
        <taxon>Agaricomycetes</taxon>
        <taxon>Agaricomycetidae</taxon>
        <taxon>Agaricales</taxon>
        <taxon>Agaricineae</taxon>
        <taxon>Nidulariaceae</taxon>
        <taxon>Crucibulum</taxon>
    </lineage>
</organism>
<evidence type="ECO:0000256" key="1">
    <source>
        <dbReference type="SAM" id="MobiDB-lite"/>
    </source>
</evidence>
<dbReference type="SMART" id="SM00731">
    <property type="entry name" value="SprT"/>
    <property type="match status" value="1"/>
</dbReference>
<evidence type="ECO:0000313" key="3">
    <source>
        <dbReference type="EMBL" id="TFK40911.1"/>
    </source>
</evidence>